<dbReference type="EMBL" id="JAIZAY010000003">
    <property type="protein sequence ID" value="KAJ8045599.1"/>
    <property type="molecule type" value="Genomic_DNA"/>
</dbReference>
<dbReference type="AlphaFoldDB" id="A0A9Q1HGG9"/>
<accession>A0A9Q1HGG9</accession>
<keyword evidence="2" id="KW-1185">Reference proteome</keyword>
<gene>
    <name evidence="1" type="ORF">HOLleu_08637</name>
</gene>
<name>A0A9Q1HGG9_HOLLE</name>
<organism evidence="1 2">
    <name type="scientific">Holothuria leucospilota</name>
    <name type="common">Black long sea cucumber</name>
    <name type="synonym">Mertensiothuria leucospilota</name>
    <dbReference type="NCBI Taxonomy" id="206669"/>
    <lineage>
        <taxon>Eukaryota</taxon>
        <taxon>Metazoa</taxon>
        <taxon>Echinodermata</taxon>
        <taxon>Eleutherozoa</taxon>
        <taxon>Echinozoa</taxon>
        <taxon>Holothuroidea</taxon>
        <taxon>Aspidochirotacea</taxon>
        <taxon>Aspidochirotida</taxon>
        <taxon>Holothuriidae</taxon>
        <taxon>Holothuria</taxon>
    </lineage>
</organism>
<proteinExistence type="predicted"/>
<dbReference type="Proteomes" id="UP001152320">
    <property type="component" value="Chromosome 3"/>
</dbReference>
<reference evidence="1" key="1">
    <citation type="submission" date="2021-10" db="EMBL/GenBank/DDBJ databases">
        <title>Tropical sea cucumber genome reveals ecological adaptation and Cuvierian tubules defense mechanism.</title>
        <authorList>
            <person name="Chen T."/>
        </authorList>
    </citation>
    <scope>NUCLEOTIDE SEQUENCE</scope>
    <source>
        <strain evidence="1">Nanhai2018</strain>
        <tissue evidence="1">Muscle</tissue>
    </source>
</reference>
<protein>
    <submittedName>
        <fullName evidence="1">Uncharacterized protein</fullName>
    </submittedName>
</protein>
<comment type="caution">
    <text evidence="1">The sequence shown here is derived from an EMBL/GenBank/DDBJ whole genome shotgun (WGS) entry which is preliminary data.</text>
</comment>
<dbReference type="OrthoDB" id="6156129at2759"/>
<evidence type="ECO:0000313" key="1">
    <source>
        <dbReference type="EMBL" id="KAJ8045599.1"/>
    </source>
</evidence>
<sequence length="132" mass="14792">MWHRSISLISRTLQKIKKDRAKGVIIVPLWPTQHWYAKLLTMTTNMPRTLPRGKHVLSLPGAEQHIHPLSHKLQLVACAVSGIACEASEFQRTLQTSSWLPGGPLPKSNTLLIRTDGSNSALDCRLMHFIPL</sequence>
<evidence type="ECO:0000313" key="2">
    <source>
        <dbReference type="Proteomes" id="UP001152320"/>
    </source>
</evidence>